<sequence>MNITVSVLSFILSFVFALGGVGSAVVLVPIMFSLGIPINEAKPTGLFINTTSLSAASFSNIKHKRVDFKLGMPIIISSMLLAPVGAYLSLFINKTIVMIIFIVFLLFSSGVMIFFNPKKYEDKFRDDRPLGLLVFTGIIAGLLSGLLGIGAGGLISPLLVVSGFNPKKVVTITALVVPFSSLTGFLAYLKMGHVNIQLLIFAGLAAYLGGYLGTHFMHLKMKPMTVKRFLGIIVFLIAVDLIIKLFK</sequence>
<dbReference type="Proteomes" id="UP000242881">
    <property type="component" value="Unassembled WGS sequence"/>
</dbReference>
<keyword evidence="4 5" id="KW-0472">Membrane</keyword>
<protein>
    <recommendedName>
        <fullName evidence="5">Probable membrane transporter protein</fullName>
    </recommendedName>
</protein>
<feature type="transmembrane region" description="Helical" evidence="5">
    <location>
        <begin position="196"/>
        <end position="217"/>
    </location>
</feature>
<feature type="transmembrane region" description="Helical" evidence="5">
    <location>
        <begin position="229"/>
        <end position="246"/>
    </location>
</feature>
<feature type="transmembrane region" description="Helical" evidence="5">
    <location>
        <begin position="6"/>
        <end position="32"/>
    </location>
</feature>
<evidence type="ECO:0000256" key="1">
    <source>
        <dbReference type="ARBA" id="ARBA00004141"/>
    </source>
</evidence>
<feature type="transmembrane region" description="Helical" evidence="5">
    <location>
        <begin position="70"/>
        <end position="90"/>
    </location>
</feature>
<organism evidence="6 7">
    <name type="scientific">Calditerrivibrio nitroreducens</name>
    <dbReference type="NCBI Taxonomy" id="477976"/>
    <lineage>
        <taxon>Bacteria</taxon>
        <taxon>Pseudomonadati</taxon>
        <taxon>Deferribacterota</taxon>
        <taxon>Deferribacteres</taxon>
        <taxon>Deferribacterales</taxon>
        <taxon>Calditerrivibrionaceae</taxon>
    </lineage>
</organism>
<evidence type="ECO:0000256" key="3">
    <source>
        <dbReference type="ARBA" id="ARBA00022989"/>
    </source>
</evidence>
<proteinExistence type="inferred from homology"/>
<evidence type="ECO:0000313" key="7">
    <source>
        <dbReference type="Proteomes" id="UP000242881"/>
    </source>
</evidence>
<comment type="caution">
    <text evidence="6">The sequence shown here is derived from an EMBL/GenBank/DDBJ whole genome shotgun (WGS) entry which is preliminary data.</text>
</comment>
<dbReference type="EMBL" id="PNIN01000051">
    <property type="protein sequence ID" value="PMP70564.1"/>
    <property type="molecule type" value="Genomic_DNA"/>
</dbReference>
<dbReference type="PANTHER" id="PTHR43701:SF2">
    <property type="entry name" value="MEMBRANE TRANSPORTER PROTEIN YJNA-RELATED"/>
    <property type="match status" value="1"/>
</dbReference>
<keyword evidence="3 5" id="KW-1133">Transmembrane helix</keyword>
<feature type="transmembrane region" description="Helical" evidence="5">
    <location>
        <begin position="96"/>
        <end position="117"/>
    </location>
</feature>
<comment type="similarity">
    <text evidence="5">Belongs to the 4-toluene sulfonate uptake permease (TSUP) (TC 2.A.102) family.</text>
</comment>
<feature type="transmembrane region" description="Helical" evidence="5">
    <location>
        <begin position="169"/>
        <end position="189"/>
    </location>
</feature>
<feature type="transmembrane region" description="Helical" evidence="5">
    <location>
        <begin position="129"/>
        <end position="149"/>
    </location>
</feature>
<name>A0A2J6WJK3_9BACT</name>
<evidence type="ECO:0000256" key="2">
    <source>
        <dbReference type="ARBA" id="ARBA00022692"/>
    </source>
</evidence>
<evidence type="ECO:0000256" key="5">
    <source>
        <dbReference type="RuleBase" id="RU363041"/>
    </source>
</evidence>
<keyword evidence="2 5" id="KW-0812">Transmembrane</keyword>
<evidence type="ECO:0000256" key="4">
    <source>
        <dbReference type="ARBA" id="ARBA00023136"/>
    </source>
</evidence>
<evidence type="ECO:0000313" key="6">
    <source>
        <dbReference type="EMBL" id="PMP70564.1"/>
    </source>
</evidence>
<dbReference type="PANTHER" id="PTHR43701">
    <property type="entry name" value="MEMBRANE TRANSPORTER PROTEIN MJ0441-RELATED"/>
    <property type="match status" value="1"/>
</dbReference>
<dbReference type="GO" id="GO:0005886">
    <property type="term" value="C:plasma membrane"/>
    <property type="evidence" value="ECO:0007669"/>
    <property type="project" value="UniProtKB-SubCell"/>
</dbReference>
<keyword evidence="5" id="KW-1003">Cell membrane</keyword>
<dbReference type="Pfam" id="PF01925">
    <property type="entry name" value="TauE"/>
    <property type="match status" value="1"/>
</dbReference>
<reference evidence="6 7" key="1">
    <citation type="submission" date="2018-01" db="EMBL/GenBank/DDBJ databases">
        <title>Metagenomic assembled genomes from two thermal pools in the Uzon Caldera, Kamchatka, Russia.</title>
        <authorList>
            <person name="Wilkins L."/>
            <person name="Ettinger C."/>
        </authorList>
    </citation>
    <scope>NUCLEOTIDE SEQUENCE [LARGE SCALE GENOMIC DNA]</scope>
    <source>
        <strain evidence="6">ZAV-05</strain>
    </source>
</reference>
<dbReference type="InterPro" id="IPR002781">
    <property type="entry name" value="TM_pro_TauE-like"/>
</dbReference>
<gene>
    <name evidence="6" type="ORF">C0187_05300</name>
</gene>
<dbReference type="AlphaFoldDB" id="A0A2J6WJK3"/>
<accession>A0A2J6WJK3</accession>
<dbReference type="InterPro" id="IPR051598">
    <property type="entry name" value="TSUP/Inactive_protease-like"/>
</dbReference>
<comment type="subcellular location">
    <subcellularLocation>
        <location evidence="5">Cell membrane</location>
        <topology evidence="5">Multi-pass membrane protein</topology>
    </subcellularLocation>
    <subcellularLocation>
        <location evidence="1">Membrane</location>
        <topology evidence="1">Multi-pass membrane protein</topology>
    </subcellularLocation>
</comment>